<reference evidence="1" key="1">
    <citation type="journal article" date="2017" name="Appl. Environ. Microbiol.">
        <title>Molecular characterization of an Endozoicomonas-like organism causing infection in king scallop Pecten maximus L.</title>
        <authorList>
            <person name="Cano I."/>
            <person name="van Aerle R."/>
            <person name="Ross S."/>
            <person name="Verner-Jeffreys D.W."/>
            <person name="Paley R.K."/>
            <person name="Rimmer G."/>
            <person name="Ryder D."/>
            <person name="Hooper P."/>
            <person name="Stone D."/>
            <person name="Feist S.W."/>
        </authorList>
    </citation>
    <scope>NUCLEOTIDE SEQUENCE</scope>
</reference>
<organism evidence="1">
    <name type="scientific">invertebrate metagenome</name>
    <dbReference type="NCBI Taxonomy" id="1711999"/>
    <lineage>
        <taxon>unclassified sequences</taxon>
        <taxon>metagenomes</taxon>
        <taxon>organismal metagenomes</taxon>
    </lineage>
</organism>
<accession>A0A2H9T544</accession>
<dbReference type="AlphaFoldDB" id="A0A2H9T544"/>
<protein>
    <submittedName>
        <fullName evidence="1">Uncharacterized protein</fullName>
    </submittedName>
</protein>
<name>A0A2H9T544_9ZZZZ</name>
<comment type="caution">
    <text evidence="1">The sequence shown here is derived from an EMBL/GenBank/DDBJ whole genome shotgun (WGS) entry which is preliminary data.</text>
</comment>
<sequence length="79" mass="9038">MADRALAKQESRLPSLILILRETDRNLKREDCTPPVQTPRLKGPRRVEESQELFFLPPGGFFPFLPFPLLPLKEGFAFG</sequence>
<gene>
    <name evidence="1" type="ORF">CI610_02732</name>
</gene>
<dbReference type="EMBL" id="NSIT01000200">
    <property type="protein sequence ID" value="PJE78336.1"/>
    <property type="molecule type" value="Genomic_DNA"/>
</dbReference>
<proteinExistence type="predicted"/>
<evidence type="ECO:0000313" key="1">
    <source>
        <dbReference type="EMBL" id="PJE78336.1"/>
    </source>
</evidence>